<protein>
    <submittedName>
        <fullName evidence="1">Uncharacterized protein</fullName>
    </submittedName>
</protein>
<gene>
    <name evidence="1" type="ORF">A6769_06895</name>
</gene>
<organism evidence="1 2">
    <name type="scientific">Nostoc punctiforme NIES-2108</name>
    <dbReference type="NCBI Taxonomy" id="1356359"/>
    <lineage>
        <taxon>Bacteria</taxon>
        <taxon>Bacillati</taxon>
        <taxon>Cyanobacteriota</taxon>
        <taxon>Cyanophyceae</taxon>
        <taxon>Nostocales</taxon>
        <taxon>Nostocaceae</taxon>
        <taxon>Nostoc</taxon>
    </lineage>
</organism>
<proteinExistence type="predicted"/>
<dbReference type="AlphaFoldDB" id="A0A367RUY3"/>
<reference evidence="1 2" key="1">
    <citation type="submission" date="2016-04" db="EMBL/GenBank/DDBJ databases">
        <authorList>
            <person name="Evans L.H."/>
            <person name="Alamgir A."/>
            <person name="Owens N."/>
            <person name="Weber N.D."/>
            <person name="Virtaneva K."/>
            <person name="Barbian K."/>
            <person name="Babar A."/>
            <person name="Rosenke K."/>
        </authorList>
    </citation>
    <scope>NUCLEOTIDE SEQUENCE [LARGE SCALE GENOMIC DNA]</scope>
    <source>
        <strain evidence="1">NIES-2108</strain>
    </source>
</reference>
<accession>A0A367RUY3</accession>
<comment type="caution">
    <text evidence="1">The sequence shown here is derived from an EMBL/GenBank/DDBJ whole genome shotgun (WGS) entry which is preliminary data.</text>
</comment>
<name>A0A367RUY3_NOSPU</name>
<evidence type="ECO:0000313" key="1">
    <source>
        <dbReference type="EMBL" id="RCJ39474.1"/>
    </source>
</evidence>
<sequence length="70" mass="7851">MTISVFYNTSNESSDPHVMLDEETYSLIESIGNKLNIPTDQVLALAIERLRVAQATTDQLERQLIEILTG</sequence>
<dbReference type="Proteomes" id="UP000252085">
    <property type="component" value="Unassembled WGS sequence"/>
</dbReference>
<dbReference type="EMBL" id="LXQE01000096">
    <property type="protein sequence ID" value="RCJ39474.1"/>
    <property type="molecule type" value="Genomic_DNA"/>
</dbReference>
<evidence type="ECO:0000313" key="2">
    <source>
        <dbReference type="Proteomes" id="UP000252085"/>
    </source>
</evidence>